<protein>
    <submittedName>
        <fullName evidence="1">Tryptophan 7-halogenase</fullName>
    </submittedName>
</protein>
<dbReference type="PIRSF" id="PIRSF011396">
    <property type="entry name" value="Trp_halogenase"/>
    <property type="match status" value="1"/>
</dbReference>
<dbReference type="InterPro" id="IPR050816">
    <property type="entry name" value="Flavin-dep_Halogenase_NPB"/>
</dbReference>
<dbReference type="Proteomes" id="UP001218579">
    <property type="component" value="Unassembled WGS sequence"/>
</dbReference>
<dbReference type="RefSeq" id="WP_272744234.1">
    <property type="nucleotide sequence ID" value="NZ_JAQQKV010000001.1"/>
</dbReference>
<dbReference type="Pfam" id="PF04820">
    <property type="entry name" value="Trp_halogenase"/>
    <property type="match status" value="1"/>
</dbReference>
<organism evidence="1 2">
    <name type="scientific">Asticcacaulis machinosus</name>
    <dbReference type="NCBI Taxonomy" id="2984211"/>
    <lineage>
        <taxon>Bacteria</taxon>
        <taxon>Pseudomonadati</taxon>
        <taxon>Pseudomonadota</taxon>
        <taxon>Alphaproteobacteria</taxon>
        <taxon>Caulobacterales</taxon>
        <taxon>Caulobacteraceae</taxon>
        <taxon>Asticcacaulis</taxon>
    </lineage>
</organism>
<dbReference type="PANTHER" id="PTHR43747:SF4">
    <property type="entry name" value="FLAVIN-DEPENDENT TRYPTOPHAN HALOGENASE"/>
    <property type="match status" value="1"/>
</dbReference>
<dbReference type="InterPro" id="IPR036188">
    <property type="entry name" value="FAD/NAD-bd_sf"/>
</dbReference>
<dbReference type="InterPro" id="IPR006905">
    <property type="entry name" value="Flavin_halogenase"/>
</dbReference>
<dbReference type="Gene3D" id="3.50.50.60">
    <property type="entry name" value="FAD/NAD(P)-binding domain"/>
    <property type="match status" value="1"/>
</dbReference>
<name>A0ABT5HI93_9CAUL</name>
<proteinExistence type="predicted"/>
<dbReference type="SUPFAM" id="SSF51905">
    <property type="entry name" value="FAD/NAD(P)-binding domain"/>
    <property type="match status" value="1"/>
</dbReference>
<sequence>MQTSHLERIVIVGGGTAGWMTAAALSQVLKGTATRVVLIESEEIGTVGVGEATVPSIIGFNRLLELDEREFFLQTKGSIKLGIQFCDWYRPGASYIHPFGTFPDKLGYCEFQHYWLRARQQGLPYDLGDFSLNVVMAKENRFAPPTPDQRSPLSTTGYAYHFDAGLYAKYLRNYAERRGVERIEGKISQAHLDGETGFIASVELETSARISGDLFIDCSGFRGLLIEQALKTGYEDWSDLLPCNSAVAVPCESAATLTPYTRATAREAGWQWRIPLQHRIGNGYVYSDNYISDDEAVSVLMTNLDGKALADPRVIRFQSGRRKMAWNKNCIAIGLSSGFLEPLESTSIHLIQKGIIKLIQCLPRKHFPASLVNEYNREVRRDYESVRDFLVLHYKANLRDGRFWQDCRNRQISDQLTARIELFSETGRLSLHDQELFKGPSWLSVFIGQNIFPSTYDPLAEAVPLPDLMGSLNGIRSTFQDLVSKLPSHQQFLQHQIDLAGR</sequence>
<evidence type="ECO:0000313" key="1">
    <source>
        <dbReference type="EMBL" id="MDC7675918.1"/>
    </source>
</evidence>
<dbReference type="EMBL" id="JAQQKV010000001">
    <property type="protein sequence ID" value="MDC7675918.1"/>
    <property type="molecule type" value="Genomic_DNA"/>
</dbReference>
<comment type="caution">
    <text evidence="1">The sequence shown here is derived from an EMBL/GenBank/DDBJ whole genome shotgun (WGS) entry which is preliminary data.</text>
</comment>
<accession>A0ABT5HI93</accession>
<keyword evidence="2" id="KW-1185">Reference proteome</keyword>
<evidence type="ECO:0000313" key="2">
    <source>
        <dbReference type="Proteomes" id="UP001218579"/>
    </source>
</evidence>
<reference evidence="1 2" key="1">
    <citation type="submission" date="2023-01" db="EMBL/GenBank/DDBJ databases">
        <title>Novel species of the genus Asticcacaulis isolated from rivers.</title>
        <authorList>
            <person name="Lu H."/>
        </authorList>
    </citation>
    <scope>NUCLEOTIDE SEQUENCE [LARGE SCALE GENOMIC DNA]</scope>
    <source>
        <strain evidence="1 2">LKC15W</strain>
    </source>
</reference>
<gene>
    <name evidence="1" type="ORF">PQU98_07250</name>
</gene>
<dbReference type="PANTHER" id="PTHR43747">
    <property type="entry name" value="FAD-BINDING PROTEIN"/>
    <property type="match status" value="1"/>
</dbReference>
<dbReference type="InterPro" id="IPR033856">
    <property type="entry name" value="Trp_halogen"/>
</dbReference>